<evidence type="ECO:0000256" key="2">
    <source>
        <dbReference type="ARBA" id="ARBA00022827"/>
    </source>
</evidence>
<dbReference type="PANTHER" id="PTHR46972">
    <property type="entry name" value="MONOOXYGENASE ASQM-RELATED"/>
    <property type="match status" value="1"/>
</dbReference>
<dbReference type="GeneID" id="73328651"/>
<name>A0AA37P8M5_9PEZI</name>
<evidence type="ECO:0000313" key="8">
    <source>
        <dbReference type="Proteomes" id="UP001055115"/>
    </source>
</evidence>
<evidence type="ECO:0000256" key="1">
    <source>
        <dbReference type="ARBA" id="ARBA00022630"/>
    </source>
</evidence>
<dbReference type="RefSeq" id="XP_049130018.1">
    <property type="nucleotide sequence ID" value="XM_049274061.1"/>
</dbReference>
<reference evidence="7 8" key="1">
    <citation type="submission" date="2022-03" db="EMBL/GenBank/DDBJ databases">
        <title>Genome data of Colletotrichum spp.</title>
        <authorList>
            <person name="Utami Y.D."/>
            <person name="Hiruma K."/>
        </authorList>
    </citation>
    <scope>NUCLEOTIDE SEQUENCE [LARGE SCALE GENOMIC DNA]</scope>
    <source>
        <strain evidence="7 8">MAFF 239500</strain>
    </source>
</reference>
<feature type="domain" description="FAD-binding" evidence="6">
    <location>
        <begin position="308"/>
        <end position="346"/>
    </location>
</feature>
<dbReference type="GO" id="GO:0004497">
    <property type="term" value="F:monooxygenase activity"/>
    <property type="evidence" value="ECO:0007669"/>
    <property type="project" value="UniProtKB-KW"/>
</dbReference>
<evidence type="ECO:0000256" key="5">
    <source>
        <dbReference type="SAM" id="MobiDB-lite"/>
    </source>
</evidence>
<dbReference type="InterPro" id="IPR002938">
    <property type="entry name" value="FAD-bd"/>
</dbReference>
<dbReference type="Pfam" id="PF01494">
    <property type="entry name" value="FAD_binding_3"/>
    <property type="match status" value="2"/>
</dbReference>
<comment type="caution">
    <text evidence="7">The sequence shown here is derived from an EMBL/GenBank/DDBJ whole genome shotgun (WGS) entry which is preliminary data.</text>
</comment>
<dbReference type="AlphaFoldDB" id="A0AA37P8M5"/>
<dbReference type="Proteomes" id="UP001055115">
    <property type="component" value="Unassembled WGS sequence"/>
</dbReference>
<organism evidence="7 8">
    <name type="scientific">Colletotrichum spaethianum</name>
    <dbReference type="NCBI Taxonomy" id="700344"/>
    <lineage>
        <taxon>Eukaryota</taxon>
        <taxon>Fungi</taxon>
        <taxon>Dikarya</taxon>
        <taxon>Ascomycota</taxon>
        <taxon>Pezizomycotina</taxon>
        <taxon>Sordariomycetes</taxon>
        <taxon>Hypocreomycetidae</taxon>
        <taxon>Glomerellales</taxon>
        <taxon>Glomerellaceae</taxon>
        <taxon>Colletotrichum</taxon>
        <taxon>Colletotrichum spaethianum species complex</taxon>
    </lineage>
</organism>
<dbReference type="PANTHER" id="PTHR46972:SF1">
    <property type="entry name" value="FAD DEPENDENT OXIDOREDUCTASE DOMAIN-CONTAINING PROTEIN"/>
    <property type="match status" value="1"/>
</dbReference>
<keyword evidence="8" id="KW-1185">Reference proteome</keyword>
<gene>
    <name evidence="7" type="ORF">ColSpa_07849</name>
</gene>
<keyword evidence="2" id="KW-0274">FAD</keyword>
<dbReference type="Gene3D" id="3.50.50.60">
    <property type="entry name" value="FAD/NAD(P)-binding domain"/>
    <property type="match status" value="1"/>
</dbReference>
<evidence type="ECO:0000313" key="7">
    <source>
        <dbReference type="EMBL" id="GKT47668.1"/>
    </source>
</evidence>
<dbReference type="GO" id="GO:0071949">
    <property type="term" value="F:FAD binding"/>
    <property type="evidence" value="ECO:0007669"/>
    <property type="project" value="InterPro"/>
</dbReference>
<protein>
    <submittedName>
        <fullName evidence="7">Monooxygenase asqM</fullName>
    </submittedName>
</protein>
<keyword evidence="4 7" id="KW-0503">Monooxygenase</keyword>
<sequence>MTHTQTRFATTPIAIIGAGPCGLTFARLLENENIDYVVFERDANSNPTLMHQGGTLDLHANSGQQAIKKAGLFEEFRKLARWDATRFVIQNPECTLKATFGEGRDAPEIDRFQLRQLLLDSIPSHKVQWGHGVRNIERNLSCKSKAPELTINFTNGTSASGFLLVVGADGAWSKVRPLLTSAKPEYSGKIFIEGRISHGNPSYEAALELSGPGNMMALGHGRALGVQQVADRSYRVYMGLEAPETLTRTALNMDDTKATKEKLLSSTEFFKDFAPDLRRFIADAEGPFRPWPLYRMPVSSLCWARVPGVTLLGDAAHVSTPFVGEGVNMAMHDALKLAQSLLKHCKSLKDDNHKDVDEIEQALAEYEAEMFGRAQDFINRCMLSEEMFFADNAAQKFIDLVTDATNRQQEQLFSGSSSSPQGQTEQPGTQSAQYSKI</sequence>
<dbReference type="PRINTS" id="PR00420">
    <property type="entry name" value="RNGMNOXGNASE"/>
</dbReference>
<dbReference type="EMBL" id="BQXU01000020">
    <property type="protein sequence ID" value="GKT47668.1"/>
    <property type="molecule type" value="Genomic_DNA"/>
</dbReference>
<keyword evidence="3" id="KW-0560">Oxidoreductase</keyword>
<dbReference type="InterPro" id="IPR036188">
    <property type="entry name" value="FAD/NAD-bd_sf"/>
</dbReference>
<keyword evidence="1" id="KW-0285">Flavoprotein</keyword>
<evidence type="ECO:0000256" key="3">
    <source>
        <dbReference type="ARBA" id="ARBA00023002"/>
    </source>
</evidence>
<dbReference type="SUPFAM" id="SSF51905">
    <property type="entry name" value="FAD/NAD(P)-binding domain"/>
    <property type="match status" value="1"/>
</dbReference>
<accession>A0AA37P8M5</accession>
<feature type="region of interest" description="Disordered" evidence="5">
    <location>
        <begin position="409"/>
        <end position="437"/>
    </location>
</feature>
<evidence type="ECO:0000256" key="4">
    <source>
        <dbReference type="ARBA" id="ARBA00023033"/>
    </source>
</evidence>
<evidence type="ECO:0000259" key="6">
    <source>
        <dbReference type="Pfam" id="PF01494"/>
    </source>
</evidence>
<feature type="domain" description="FAD-binding" evidence="6">
    <location>
        <begin position="11"/>
        <end position="180"/>
    </location>
</feature>
<proteinExistence type="predicted"/>